<evidence type="ECO:0000259" key="2">
    <source>
        <dbReference type="Pfam" id="PF04471"/>
    </source>
</evidence>
<sequence>MLDLGFTVFDLIYPLSVIFGICLVAILARKLLLSVTEFIALSIKRLIFNPISNHFEEKKELKLENEINFKPSDDIEEKLREVDQLKGDKFEIFLKRMFKDLGYYVEMTARVGDYGADLILLKDGYKISVQAKRYSKNVGLRAVQEVYASLERYVCDKGIVVTNSYFTQSAKNLANDTKVELWDREKLKEVLLSIKKAG</sequence>
<dbReference type="SUPFAM" id="SSF52980">
    <property type="entry name" value="Restriction endonuclease-like"/>
    <property type="match status" value="1"/>
</dbReference>
<evidence type="ECO:0000313" key="3">
    <source>
        <dbReference type="EMBL" id="SHK91946.1"/>
    </source>
</evidence>
<name>A0A1M6WED9_9FIRM</name>
<proteinExistence type="predicted"/>
<feature type="domain" description="Restriction endonuclease type IV Mrr" evidence="2">
    <location>
        <begin position="83"/>
        <end position="190"/>
    </location>
</feature>
<keyword evidence="1" id="KW-1133">Transmembrane helix</keyword>
<feature type="transmembrane region" description="Helical" evidence="1">
    <location>
        <begin position="12"/>
        <end position="32"/>
    </location>
</feature>
<gene>
    <name evidence="3" type="ORF">SAMN02745123_03582</name>
</gene>
<protein>
    <submittedName>
        <fullName evidence="3">Restriction endonuclease</fullName>
    </submittedName>
</protein>
<dbReference type="InterPro" id="IPR007560">
    <property type="entry name" value="Restrct_endonuc_IV_Mrr"/>
</dbReference>
<organism evidence="3 4">
    <name type="scientific">Desulforamulus aeronauticus DSM 10349</name>
    <dbReference type="NCBI Taxonomy" id="1121421"/>
    <lineage>
        <taxon>Bacteria</taxon>
        <taxon>Bacillati</taxon>
        <taxon>Bacillota</taxon>
        <taxon>Clostridia</taxon>
        <taxon>Eubacteriales</taxon>
        <taxon>Peptococcaceae</taxon>
        <taxon>Desulforamulus</taxon>
    </lineage>
</organism>
<dbReference type="InterPro" id="IPR011856">
    <property type="entry name" value="tRNA_endonuc-like_dom_sf"/>
</dbReference>
<accession>A0A1M6WED9</accession>
<keyword evidence="3" id="KW-0540">Nuclease</keyword>
<dbReference type="PANTHER" id="PTHR30015">
    <property type="entry name" value="MRR RESTRICTION SYSTEM PROTEIN"/>
    <property type="match status" value="1"/>
</dbReference>
<reference evidence="4" key="1">
    <citation type="submission" date="2016-11" db="EMBL/GenBank/DDBJ databases">
        <authorList>
            <person name="Varghese N."/>
            <person name="Submissions S."/>
        </authorList>
    </citation>
    <scope>NUCLEOTIDE SEQUENCE [LARGE SCALE GENOMIC DNA]</scope>
    <source>
        <strain evidence="4">DSM 10349</strain>
    </source>
</reference>
<keyword evidence="1" id="KW-0812">Transmembrane</keyword>
<keyword evidence="3" id="KW-0378">Hydrolase</keyword>
<dbReference type="Pfam" id="PF04471">
    <property type="entry name" value="Mrr_cat"/>
    <property type="match status" value="1"/>
</dbReference>
<evidence type="ECO:0000256" key="1">
    <source>
        <dbReference type="SAM" id="Phobius"/>
    </source>
</evidence>
<dbReference type="GO" id="GO:0009307">
    <property type="term" value="P:DNA restriction-modification system"/>
    <property type="evidence" value="ECO:0007669"/>
    <property type="project" value="InterPro"/>
</dbReference>
<dbReference type="InterPro" id="IPR011335">
    <property type="entry name" value="Restrct_endonuc-II-like"/>
</dbReference>
<dbReference type="Gene3D" id="3.40.1350.10">
    <property type="match status" value="1"/>
</dbReference>
<keyword evidence="4" id="KW-1185">Reference proteome</keyword>
<dbReference type="PANTHER" id="PTHR30015:SF6">
    <property type="entry name" value="SLL1429 PROTEIN"/>
    <property type="match status" value="1"/>
</dbReference>
<dbReference type="RefSeq" id="WP_084082487.1">
    <property type="nucleotide sequence ID" value="NZ_FRAR01000030.1"/>
</dbReference>
<keyword evidence="3" id="KW-0255">Endonuclease</keyword>
<dbReference type="GO" id="GO:0015666">
    <property type="term" value="F:restriction endodeoxyribonuclease activity"/>
    <property type="evidence" value="ECO:0007669"/>
    <property type="project" value="TreeGrafter"/>
</dbReference>
<dbReference type="AlphaFoldDB" id="A0A1M6WED9"/>
<dbReference type="Proteomes" id="UP000183997">
    <property type="component" value="Unassembled WGS sequence"/>
</dbReference>
<dbReference type="GO" id="GO:0003677">
    <property type="term" value="F:DNA binding"/>
    <property type="evidence" value="ECO:0007669"/>
    <property type="project" value="InterPro"/>
</dbReference>
<dbReference type="OrthoDB" id="9797274at2"/>
<dbReference type="InterPro" id="IPR052906">
    <property type="entry name" value="Type_IV_Methyl-Rstrct_Enzyme"/>
</dbReference>
<evidence type="ECO:0000313" key="4">
    <source>
        <dbReference type="Proteomes" id="UP000183997"/>
    </source>
</evidence>
<dbReference type="EMBL" id="FRAR01000030">
    <property type="protein sequence ID" value="SHK91946.1"/>
    <property type="molecule type" value="Genomic_DNA"/>
</dbReference>
<keyword evidence="1" id="KW-0472">Membrane</keyword>